<reference evidence="2" key="1">
    <citation type="submission" date="2022-11" db="UniProtKB">
        <authorList>
            <consortium name="WormBaseParasite"/>
        </authorList>
    </citation>
    <scope>IDENTIFICATION</scope>
</reference>
<dbReference type="WBParaSite" id="ES5_v2.g22489.t1">
    <property type="protein sequence ID" value="ES5_v2.g22489.t1"/>
    <property type="gene ID" value="ES5_v2.g22489"/>
</dbReference>
<organism evidence="1 2">
    <name type="scientific">Panagrolaimus sp. ES5</name>
    <dbReference type="NCBI Taxonomy" id="591445"/>
    <lineage>
        <taxon>Eukaryota</taxon>
        <taxon>Metazoa</taxon>
        <taxon>Ecdysozoa</taxon>
        <taxon>Nematoda</taxon>
        <taxon>Chromadorea</taxon>
        <taxon>Rhabditida</taxon>
        <taxon>Tylenchina</taxon>
        <taxon>Panagrolaimomorpha</taxon>
        <taxon>Panagrolaimoidea</taxon>
        <taxon>Panagrolaimidae</taxon>
        <taxon>Panagrolaimus</taxon>
    </lineage>
</organism>
<name>A0AC34FZE1_9BILA</name>
<accession>A0AC34FZE1</accession>
<proteinExistence type="predicted"/>
<protein>
    <submittedName>
        <fullName evidence="2">Uncharacterized protein</fullName>
    </submittedName>
</protein>
<dbReference type="Proteomes" id="UP000887579">
    <property type="component" value="Unplaced"/>
</dbReference>
<evidence type="ECO:0000313" key="1">
    <source>
        <dbReference type="Proteomes" id="UP000887579"/>
    </source>
</evidence>
<evidence type="ECO:0000313" key="2">
    <source>
        <dbReference type="WBParaSite" id="ES5_v2.g22489.t1"/>
    </source>
</evidence>
<sequence length="252" mass="28812">MIISEYLQRPVIVSYFVADAGQKLALPDIIICPFNRFNRTYLEYHNITGDLAQYLELTFPGPAMFDFQKPILQRVQMDLDKFDNEISEIIAKMKNNMTFKSFMHEASIKCESFFQDPEVCKIVTEFMTSAGKCFRLPGGEQISDGFGHGLKLIITLPKHLYNPGANQMLNDGIAVKLAEPGHGVDRDLMFISSGVHAIMPLSATHYEFMNDPPRYSCTDDLPQNYSRLWCLEVCLKCHLWHKNKSAKDKILF</sequence>